<feature type="compositionally biased region" description="Basic and acidic residues" evidence="3">
    <location>
        <begin position="82"/>
        <end position="107"/>
    </location>
</feature>
<keyword evidence="1" id="KW-0805">Transcription regulation</keyword>
<dbReference type="RefSeq" id="WP_254667568.1">
    <property type="nucleotide sequence ID" value="NZ_JAVRER010000040.1"/>
</dbReference>
<evidence type="ECO:0000313" key="6">
    <source>
        <dbReference type="Proteomes" id="UP001183607"/>
    </source>
</evidence>
<dbReference type="AlphaFoldDB" id="A0ABD5EA23"/>
<feature type="compositionally biased region" description="Polar residues" evidence="3">
    <location>
        <begin position="223"/>
        <end position="246"/>
    </location>
</feature>
<evidence type="ECO:0000313" key="5">
    <source>
        <dbReference type="EMBL" id="MDT0418203.1"/>
    </source>
</evidence>
<evidence type="ECO:0000256" key="1">
    <source>
        <dbReference type="ARBA" id="ARBA00023015"/>
    </source>
</evidence>
<name>A0ABD5EA23_9ACTN</name>
<sequence>MTTRTEPTEHPDPEELADLAEDLLPPQHGTALRGHLADCPGCAEVYSSLAEIRTLLGVLPAPPPLPADVSARIDAALREVAEEADVARGTRAEEGAEVTHDVSRETSRTTSPLGPHVSRGTSTAPVPSLPSPPRDVSRETSRRTRPTPSRPTPSGPGRSGPRGRSRRRLFWGGTATVLALGAGSLLLSSLGTGEEERSPSAQQSQQSLTFSGSPLKKEVTALLQESGSTSPNSPKSAGTAPASSPQPHHGTGVETPLRADAPAVPPCVTRGIGRGESALGVEKGTYAGREAYLVVLPHARDTAQVTAYVVDAACATRRTGARGEVLHSSSYPR</sequence>
<dbReference type="Gene3D" id="1.10.10.1320">
    <property type="entry name" value="Anti-sigma factor, zinc-finger domain"/>
    <property type="match status" value="1"/>
</dbReference>
<evidence type="ECO:0000256" key="3">
    <source>
        <dbReference type="SAM" id="MobiDB-lite"/>
    </source>
</evidence>
<organism evidence="5 6">
    <name type="scientific">Streptomyces evansiae</name>
    <dbReference type="NCBI Taxonomy" id="3075535"/>
    <lineage>
        <taxon>Bacteria</taxon>
        <taxon>Bacillati</taxon>
        <taxon>Actinomycetota</taxon>
        <taxon>Actinomycetes</taxon>
        <taxon>Kitasatosporales</taxon>
        <taxon>Streptomycetaceae</taxon>
        <taxon>Streptomyces</taxon>
    </lineage>
</organism>
<protein>
    <recommendedName>
        <fullName evidence="7">Zinc-finger domain-containing protein</fullName>
    </recommendedName>
</protein>
<keyword evidence="4" id="KW-0472">Membrane</keyword>
<feature type="region of interest" description="Disordered" evidence="3">
    <location>
        <begin position="82"/>
        <end position="166"/>
    </location>
</feature>
<feature type="region of interest" description="Disordered" evidence="3">
    <location>
        <begin position="191"/>
        <end position="274"/>
    </location>
</feature>
<reference evidence="6" key="1">
    <citation type="submission" date="2023-07" db="EMBL/GenBank/DDBJ databases">
        <title>30 novel species of actinomycetes from the DSMZ collection.</title>
        <authorList>
            <person name="Nouioui I."/>
        </authorList>
    </citation>
    <scope>NUCLEOTIDE SEQUENCE [LARGE SCALE GENOMIC DNA]</scope>
    <source>
        <strain evidence="6">DSM 41982</strain>
    </source>
</reference>
<dbReference type="InterPro" id="IPR041916">
    <property type="entry name" value="Anti_sigma_zinc_sf"/>
</dbReference>
<gene>
    <name evidence="5" type="ORF">RM574_22210</name>
</gene>
<keyword evidence="4" id="KW-0812">Transmembrane</keyword>
<evidence type="ECO:0000256" key="4">
    <source>
        <dbReference type="SAM" id="Phobius"/>
    </source>
</evidence>
<evidence type="ECO:0000256" key="2">
    <source>
        <dbReference type="ARBA" id="ARBA00023163"/>
    </source>
</evidence>
<accession>A0ABD5EA23</accession>
<comment type="caution">
    <text evidence="5">The sequence shown here is derived from an EMBL/GenBank/DDBJ whole genome shotgun (WGS) entry which is preliminary data.</text>
</comment>
<evidence type="ECO:0008006" key="7">
    <source>
        <dbReference type="Google" id="ProtNLM"/>
    </source>
</evidence>
<keyword evidence="4" id="KW-1133">Transmembrane helix</keyword>
<feature type="transmembrane region" description="Helical" evidence="4">
    <location>
        <begin position="169"/>
        <end position="190"/>
    </location>
</feature>
<dbReference type="EMBL" id="JAVRER010000040">
    <property type="protein sequence ID" value="MDT0418203.1"/>
    <property type="molecule type" value="Genomic_DNA"/>
</dbReference>
<proteinExistence type="predicted"/>
<keyword evidence="2" id="KW-0804">Transcription</keyword>
<dbReference type="Proteomes" id="UP001183607">
    <property type="component" value="Unassembled WGS sequence"/>
</dbReference>
<feature type="compositionally biased region" description="Polar residues" evidence="3">
    <location>
        <begin position="199"/>
        <end position="212"/>
    </location>
</feature>